<dbReference type="InterPro" id="IPR032710">
    <property type="entry name" value="NTF2-like_dom_sf"/>
</dbReference>
<dbReference type="GO" id="GO:0005743">
    <property type="term" value="C:mitochondrial inner membrane"/>
    <property type="evidence" value="ECO:0007669"/>
    <property type="project" value="UniProtKB-SubCell"/>
</dbReference>
<keyword evidence="12" id="KW-0472">Membrane</keyword>
<dbReference type="InterPro" id="IPR039544">
    <property type="entry name" value="Tim44-like"/>
</dbReference>
<feature type="domain" description="Tim44-like" evidence="17">
    <location>
        <begin position="515"/>
        <end position="664"/>
    </location>
</feature>
<dbReference type="PANTHER" id="PTHR10721:SF1">
    <property type="entry name" value="MITOCHONDRIAL IMPORT INNER MEMBRANE TRANSLOCASE SUBUNIT TIM44"/>
    <property type="match status" value="1"/>
</dbReference>
<dbReference type="GO" id="GO:0005524">
    <property type="term" value="F:ATP binding"/>
    <property type="evidence" value="ECO:0007669"/>
    <property type="project" value="UniProtKB-KW"/>
</dbReference>
<evidence type="ECO:0000256" key="15">
    <source>
        <dbReference type="ARBA" id="ARBA00074309"/>
    </source>
</evidence>
<evidence type="ECO:0000256" key="7">
    <source>
        <dbReference type="ARBA" id="ARBA00022840"/>
    </source>
</evidence>
<evidence type="ECO:0000256" key="6">
    <source>
        <dbReference type="ARBA" id="ARBA00022792"/>
    </source>
</evidence>
<evidence type="ECO:0000256" key="4">
    <source>
        <dbReference type="ARBA" id="ARBA00022553"/>
    </source>
</evidence>
<comment type="similarity">
    <text evidence="2">Belongs to the Tim44 family.</text>
</comment>
<evidence type="ECO:0000256" key="14">
    <source>
        <dbReference type="ARBA" id="ARBA00063163"/>
    </source>
</evidence>
<proteinExistence type="inferred from homology"/>
<dbReference type="VEuPathDB" id="VectorBase:RSAN_030043"/>
<evidence type="ECO:0000256" key="5">
    <source>
        <dbReference type="ARBA" id="ARBA00022741"/>
    </source>
</evidence>
<keyword evidence="11" id="KW-0496">Mitochondrion</keyword>
<dbReference type="SUPFAM" id="SSF54427">
    <property type="entry name" value="NTF2-like"/>
    <property type="match status" value="1"/>
</dbReference>
<reference evidence="18" key="1">
    <citation type="journal article" date="2020" name="Cell">
        <title>Large-Scale Comparative Analyses of Tick Genomes Elucidate Their Genetic Diversity and Vector Capacities.</title>
        <authorList>
            <consortium name="Tick Genome and Microbiome Consortium (TIGMIC)"/>
            <person name="Jia N."/>
            <person name="Wang J."/>
            <person name="Shi W."/>
            <person name="Du L."/>
            <person name="Sun Y."/>
            <person name="Zhan W."/>
            <person name="Jiang J.F."/>
            <person name="Wang Q."/>
            <person name="Zhang B."/>
            <person name="Ji P."/>
            <person name="Bell-Sakyi L."/>
            <person name="Cui X.M."/>
            <person name="Yuan T.T."/>
            <person name="Jiang B.G."/>
            <person name="Yang W.F."/>
            <person name="Lam T.T."/>
            <person name="Chang Q.C."/>
            <person name="Ding S.J."/>
            <person name="Wang X.J."/>
            <person name="Zhu J.G."/>
            <person name="Ruan X.D."/>
            <person name="Zhao L."/>
            <person name="Wei J.T."/>
            <person name="Ye R.Z."/>
            <person name="Que T.C."/>
            <person name="Du C.H."/>
            <person name="Zhou Y.H."/>
            <person name="Cheng J.X."/>
            <person name="Dai P.F."/>
            <person name="Guo W.B."/>
            <person name="Han X.H."/>
            <person name="Huang E.J."/>
            <person name="Li L.F."/>
            <person name="Wei W."/>
            <person name="Gao Y.C."/>
            <person name="Liu J.Z."/>
            <person name="Shao H.Z."/>
            <person name="Wang X."/>
            <person name="Wang C.C."/>
            <person name="Yang T.C."/>
            <person name="Huo Q.B."/>
            <person name="Li W."/>
            <person name="Chen H.Y."/>
            <person name="Chen S.E."/>
            <person name="Zhou L.G."/>
            <person name="Ni X.B."/>
            <person name="Tian J.H."/>
            <person name="Sheng Y."/>
            <person name="Liu T."/>
            <person name="Pan Y.S."/>
            <person name="Xia L.Y."/>
            <person name="Li J."/>
            <person name="Zhao F."/>
            <person name="Cao W.C."/>
        </authorList>
    </citation>
    <scope>NUCLEOTIDE SEQUENCE</scope>
    <source>
        <strain evidence="18">Rsan-2018</strain>
    </source>
</reference>
<keyword evidence="8" id="KW-0653">Protein transport</keyword>
<dbReference type="Pfam" id="PF04280">
    <property type="entry name" value="Tim44"/>
    <property type="match status" value="1"/>
</dbReference>
<evidence type="ECO:0000259" key="17">
    <source>
        <dbReference type="SMART" id="SM00978"/>
    </source>
</evidence>
<organism evidence="18 19">
    <name type="scientific">Rhipicephalus sanguineus</name>
    <name type="common">Brown dog tick</name>
    <name type="synonym">Ixodes sanguineus</name>
    <dbReference type="NCBI Taxonomy" id="34632"/>
    <lineage>
        <taxon>Eukaryota</taxon>
        <taxon>Metazoa</taxon>
        <taxon>Ecdysozoa</taxon>
        <taxon>Arthropoda</taxon>
        <taxon>Chelicerata</taxon>
        <taxon>Arachnida</taxon>
        <taxon>Acari</taxon>
        <taxon>Parasitiformes</taxon>
        <taxon>Ixodida</taxon>
        <taxon>Ixodoidea</taxon>
        <taxon>Ixodidae</taxon>
        <taxon>Rhipicephalinae</taxon>
        <taxon>Rhipicephalus</taxon>
        <taxon>Rhipicephalus</taxon>
    </lineage>
</organism>
<evidence type="ECO:0000256" key="8">
    <source>
        <dbReference type="ARBA" id="ARBA00022927"/>
    </source>
</evidence>
<evidence type="ECO:0000256" key="3">
    <source>
        <dbReference type="ARBA" id="ARBA00022448"/>
    </source>
</evidence>
<keyword evidence="19" id="KW-1185">Reference proteome</keyword>
<evidence type="ECO:0000256" key="11">
    <source>
        <dbReference type="ARBA" id="ARBA00023128"/>
    </source>
</evidence>
<feature type="coiled-coil region" evidence="16">
    <location>
        <begin position="183"/>
        <end position="210"/>
    </location>
</feature>
<evidence type="ECO:0000256" key="2">
    <source>
        <dbReference type="ARBA" id="ARBA00009597"/>
    </source>
</evidence>
<evidence type="ECO:0000256" key="12">
    <source>
        <dbReference type="ARBA" id="ARBA00023136"/>
    </source>
</evidence>
<comment type="subunit">
    <text evidence="14">Probable component of the PAM complex at least composed of a mitochondrial HSP70 protein, GRPEL1 or GRPEL2, TIMM44, TIMM16/PAM16 and TIMM14/DNAJC19. The complex interacts with the TIMM23 component of the TIM23 complex. Interacts with SLC25A4/ANT1 and SLC25A5/ANT2; leading to inhibit the presequence translocase TIMM23, thereby promoting stabilization of PINK1.</text>
</comment>
<evidence type="ECO:0000313" key="19">
    <source>
        <dbReference type="Proteomes" id="UP000821837"/>
    </source>
</evidence>
<evidence type="ECO:0000256" key="13">
    <source>
        <dbReference type="ARBA" id="ARBA00057148"/>
    </source>
</evidence>
<gene>
    <name evidence="18" type="ORF">HPB52_017888</name>
</gene>
<keyword evidence="9" id="KW-0809">Transit peptide</keyword>
<keyword evidence="4" id="KW-0597">Phosphoprotein</keyword>
<comment type="caution">
    <text evidence="18">The sequence shown here is derived from an EMBL/GenBank/DDBJ whole genome shotgun (WGS) entry which is preliminary data.</text>
</comment>
<keyword evidence="5" id="KW-0547">Nucleotide-binding</keyword>
<accession>A0A9D4PTD3</accession>
<dbReference type="SMART" id="SM00978">
    <property type="entry name" value="Tim44"/>
    <property type="match status" value="1"/>
</dbReference>
<dbReference type="EMBL" id="JABSTV010001251">
    <property type="protein sequence ID" value="KAH7952069.1"/>
    <property type="molecule type" value="Genomic_DNA"/>
</dbReference>
<feature type="coiled-coil region" evidence="16">
    <location>
        <begin position="287"/>
        <end position="359"/>
    </location>
</feature>
<dbReference type="Proteomes" id="UP000821837">
    <property type="component" value="Chromosome 5"/>
</dbReference>
<keyword evidence="7" id="KW-0067">ATP-binding</keyword>
<dbReference type="GO" id="GO:0030150">
    <property type="term" value="P:protein import into mitochondrial matrix"/>
    <property type="evidence" value="ECO:0007669"/>
    <property type="project" value="TreeGrafter"/>
</dbReference>
<protein>
    <recommendedName>
        <fullName evidence="15">Mitochondrial import inner membrane translocase subunit TIM44</fullName>
    </recommendedName>
</protein>
<name>A0A9D4PTD3_RHISA</name>
<evidence type="ECO:0000256" key="16">
    <source>
        <dbReference type="SAM" id="Coils"/>
    </source>
</evidence>
<evidence type="ECO:0000256" key="1">
    <source>
        <dbReference type="ARBA" id="ARBA00004443"/>
    </source>
</evidence>
<comment type="subcellular location">
    <subcellularLocation>
        <location evidence="1">Mitochondrion inner membrane</location>
        <topology evidence="1">Peripheral membrane protein</topology>
        <orientation evidence="1">Matrix side</orientation>
    </subcellularLocation>
</comment>
<comment type="function">
    <text evidence="13">Essential component of the PAM complex, a complex required for the translocation of transit peptide-containing proteins from the inner membrane into the mitochondrial matrix in an ATP-dependent manner. Recruits mitochondrial HSP70 to drive protein translocation into the matrix using ATP as an energy source.</text>
</comment>
<sequence>MGESGSPGHVNSYLPENALSTGCQANETAARKVSSLAETAGWCATEGHCDHTYARPSHGCVAPSQEVPEHRDNVLVENTVPAQEDRVNAAPQVPSVLEPTFIRLPEGSASETELSGAEEHRDNVLVDNAVPVQEARANEARQAALPQAPSAAQTPTINSVTGVAAEVLSQVPCTSHRDVRRKTKELKAKLRKQRDLNRRLQARLQRQRQALTLGEVVRSVRSHVSPAVAALVEAQLRMNNVSRFGRRWSSQNKSFALGLYFHSPKGYRCYSSPSQRKGFFGQVFENIKQEMVQNKEMKESLKKFREEAAKLEQSEALRKARMKYENIEAETAKGSQQIMEQLESLKEKIKEGIEEAQKSEIGKKSRELTEELAKSAKSAAETLAKQGDQLGKSGAFQAVSSGIKAVKTEIDEAAAAGARVYRAPKTLRKRSELGSGQADARVVAPNEEATGVELHRDSRLYQSWQNFRDNNPYVHKLFDLKTRYDESDNPLVRASRSLTDKVSDIFGGLFQKTELSEVLTEICKIDPSFDKNEFLRMCETDIIPNLLEAMVRGDLEILRDWCHDAPFNVISTPIKQAIQLGYRYDSHVLDVMNVDLAMGKIMEQGPVLIVTFQSQQINVVRNSKGEVVEGDPEKILRIHHAWVLCRDQNELDPKAAWKLMDLSASSSAQWL</sequence>
<evidence type="ECO:0000256" key="9">
    <source>
        <dbReference type="ARBA" id="ARBA00022946"/>
    </source>
</evidence>
<dbReference type="Gene3D" id="3.10.450.240">
    <property type="match status" value="1"/>
</dbReference>
<dbReference type="FunFam" id="3.10.450.240:FF:000001">
    <property type="entry name" value="Mitochondrial import inner membrane translocase subunit TIM44"/>
    <property type="match status" value="1"/>
</dbReference>
<dbReference type="InterPro" id="IPR007379">
    <property type="entry name" value="Tim44-like_dom"/>
</dbReference>
<dbReference type="GO" id="GO:0051087">
    <property type="term" value="F:protein-folding chaperone binding"/>
    <property type="evidence" value="ECO:0007669"/>
    <property type="project" value="TreeGrafter"/>
</dbReference>
<keyword evidence="10" id="KW-0811">Translocation</keyword>
<dbReference type="AlphaFoldDB" id="A0A9D4PTD3"/>
<keyword evidence="3" id="KW-0813">Transport</keyword>
<evidence type="ECO:0000313" key="18">
    <source>
        <dbReference type="EMBL" id="KAH7952069.1"/>
    </source>
</evidence>
<dbReference type="PANTHER" id="PTHR10721">
    <property type="entry name" value="MITOCHONDRIAL IMPORT INNER MEMBRANE TRANSLOCASE SUBUNIT TIM44"/>
    <property type="match status" value="1"/>
</dbReference>
<reference evidence="18" key="2">
    <citation type="submission" date="2021-09" db="EMBL/GenBank/DDBJ databases">
        <authorList>
            <person name="Jia N."/>
            <person name="Wang J."/>
            <person name="Shi W."/>
            <person name="Du L."/>
            <person name="Sun Y."/>
            <person name="Zhan W."/>
            <person name="Jiang J."/>
            <person name="Wang Q."/>
            <person name="Zhang B."/>
            <person name="Ji P."/>
            <person name="Sakyi L.B."/>
            <person name="Cui X."/>
            <person name="Yuan T."/>
            <person name="Jiang B."/>
            <person name="Yang W."/>
            <person name="Lam T.T.-Y."/>
            <person name="Chang Q."/>
            <person name="Ding S."/>
            <person name="Wang X."/>
            <person name="Zhu J."/>
            <person name="Ruan X."/>
            <person name="Zhao L."/>
            <person name="Wei J."/>
            <person name="Que T."/>
            <person name="Du C."/>
            <person name="Cheng J."/>
            <person name="Dai P."/>
            <person name="Han X."/>
            <person name="Huang E."/>
            <person name="Gao Y."/>
            <person name="Liu J."/>
            <person name="Shao H."/>
            <person name="Ye R."/>
            <person name="Li L."/>
            <person name="Wei W."/>
            <person name="Wang X."/>
            <person name="Wang C."/>
            <person name="Huo Q."/>
            <person name="Li W."/>
            <person name="Guo W."/>
            <person name="Chen H."/>
            <person name="Chen S."/>
            <person name="Zhou L."/>
            <person name="Zhou L."/>
            <person name="Ni X."/>
            <person name="Tian J."/>
            <person name="Zhou Y."/>
            <person name="Sheng Y."/>
            <person name="Liu T."/>
            <person name="Pan Y."/>
            <person name="Xia L."/>
            <person name="Li J."/>
            <person name="Zhao F."/>
            <person name="Cao W."/>
        </authorList>
    </citation>
    <scope>NUCLEOTIDE SEQUENCE</scope>
    <source>
        <strain evidence="18">Rsan-2018</strain>
        <tissue evidence="18">Larvae</tissue>
    </source>
</reference>
<keyword evidence="16" id="KW-0175">Coiled coil</keyword>
<evidence type="ECO:0000256" key="10">
    <source>
        <dbReference type="ARBA" id="ARBA00023010"/>
    </source>
</evidence>
<keyword evidence="6" id="KW-0999">Mitochondrion inner membrane</keyword>